<dbReference type="InterPro" id="IPR036291">
    <property type="entry name" value="NAD(P)-bd_dom_sf"/>
</dbReference>
<comment type="caution">
    <text evidence="8">The sequence shown here is derived from an EMBL/GenBank/DDBJ whole genome shotgun (WGS) entry which is preliminary data.</text>
</comment>
<dbReference type="Pfam" id="PF04321">
    <property type="entry name" value="RmlD_sub_bind"/>
    <property type="match status" value="1"/>
</dbReference>
<dbReference type="EMBL" id="JAKMXF010000336">
    <property type="protein sequence ID" value="KAI6647853.1"/>
    <property type="molecule type" value="Genomic_DNA"/>
</dbReference>
<dbReference type="CDD" id="cd05254">
    <property type="entry name" value="dTDP_HR_like_SDR_e"/>
    <property type="match status" value="1"/>
</dbReference>
<proteinExistence type="inferred from homology"/>
<protein>
    <recommendedName>
        <fullName evidence="3">Methionine adenosyltransferase 2 subunit beta</fullName>
    </recommendedName>
    <alternativeName>
        <fullName evidence="4">Methionine adenosyltransferase II beta</fullName>
    </alternativeName>
</protein>
<evidence type="ECO:0000313" key="9">
    <source>
        <dbReference type="Proteomes" id="UP001165289"/>
    </source>
</evidence>
<dbReference type="Proteomes" id="UP001165289">
    <property type="component" value="Unassembled WGS sequence"/>
</dbReference>
<keyword evidence="9" id="KW-1185">Reference proteome</keyword>
<dbReference type="InterPro" id="IPR029903">
    <property type="entry name" value="RmlD-like-bd"/>
</dbReference>
<dbReference type="PANTHER" id="PTHR10491">
    <property type="entry name" value="DTDP-4-DEHYDRORHAMNOSE REDUCTASE"/>
    <property type="match status" value="1"/>
</dbReference>
<evidence type="ECO:0000256" key="1">
    <source>
        <dbReference type="ARBA" id="ARBA00005224"/>
    </source>
</evidence>
<dbReference type="InterPro" id="IPR005913">
    <property type="entry name" value="dTDP_dehydrorham_reduct"/>
</dbReference>
<feature type="domain" description="RmlD-like substrate binding" evidence="7">
    <location>
        <begin position="2"/>
        <end position="203"/>
    </location>
</feature>
<evidence type="ECO:0000256" key="6">
    <source>
        <dbReference type="ARBA" id="ARBA00046786"/>
    </source>
</evidence>
<comment type="similarity">
    <text evidence="2">Belongs to the dTDP-4-dehydrorhamnose reductase family. MAT2B subfamily.</text>
</comment>
<sequence>MVDCCEKSQNKAYDINYNAVFSLSLEAKKIGAKTIYISTDYVFGGVLPIYGDKYMEEDTISQLNVYGQTKHRGEQFVLSISKDNLVVRTSSLFGPDKLSKNFPCQVVRKLKDNLKFPAFSHVVSTPTYTVDLAECIIQLLVHDCCGVMHLAGPESVSKYDWALKIANNFNLENTLIEKVDSFLALVAKRPLNSSLANNRIGNILPEFKFRGIQDALEDWMINFPDSLDDIVNPTKSKL</sequence>
<accession>A0AAV7JGC5</accession>
<evidence type="ECO:0000256" key="2">
    <source>
        <dbReference type="ARBA" id="ARBA00008656"/>
    </source>
</evidence>
<evidence type="ECO:0000256" key="3">
    <source>
        <dbReference type="ARBA" id="ARBA00021596"/>
    </source>
</evidence>
<evidence type="ECO:0000313" key="8">
    <source>
        <dbReference type="EMBL" id="KAI6647853.1"/>
    </source>
</evidence>
<gene>
    <name evidence="8" type="ORF">LOD99_8440</name>
</gene>
<evidence type="ECO:0000259" key="7">
    <source>
        <dbReference type="Pfam" id="PF04321"/>
    </source>
</evidence>
<comment type="subunit">
    <text evidence="6">Heterotrimer; composed of a catalytic MAT2A homodimer that binds one regulatory MAT2B chain. Heterohexamer; composed of a central, catalytic MAT2A homotetramer flanked on either side by a regulatory MAT2B chain. NADP binding increases the affinity for MAT2A.</text>
</comment>
<reference evidence="8 9" key="1">
    <citation type="journal article" date="2023" name="BMC Biol.">
        <title>The compact genome of the sponge Oopsacas minuta (Hexactinellida) is lacking key metazoan core genes.</title>
        <authorList>
            <person name="Santini S."/>
            <person name="Schenkelaars Q."/>
            <person name="Jourda C."/>
            <person name="Duchesne M."/>
            <person name="Belahbib H."/>
            <person name="Rocher C."/>
            <person name="Selva M."/>
            <person name="Riesgo A."/>
            <person name="Vervoort M."/>
            <person name="Leys S.P."/>
            <person name="Kodjabachian L."/>
            <person name="Le Bivic A."/>
            <person name="Borchiellini C."/>
            <person name="Claverie J.M."/>
            <person name="Renard E."/>
        </authorList>
    </citation>
    <scope>NUCLEOTIDE SEQUENCE [LARGE SCALE GENOMIC DNA]</scope>
    <source>
        <strain evidence="8">SPO-2</strain>
    </source>
</reference>
<name>A0AAV7JGC5_9METZ</name>
<evidence type="ECO:0000256" key="4">
    <source>
        <dbReference type="ARBA" id="ARBA00029977"/>
    </source>
</evidence>
<dbReference type="SUPFAM" id="SSF51735">
    <property type="entry name" value="NAD(P)-binding Rossmann-fold domains"/>
    <property type="match status" value="1"/>
</dbReference>
<dbReference type="Gene3D" id="3.90.25.10">
    <property type="entry name" value="UDP-galactose 4-epimerase, domain 1"/>
    <property type="match status" value="1"/>
</dbReference>
<evidence type="ECO:0000256" key="5">
    <source>
        <dbReference type="ARBA" id="ARBA00045998"/>
    </source>
</evidence>
<dbReference type="PANTHER" id="PTHR10491:SF4">
    <property type="entry name" value="METHIONINE ADENOSYLTRANSFERASE 2 SUBUNIT BETA"/>
    <property type="match status" value="1"/>
</dbReference>
<dbReference type="Gene3D" id="3.40.50.720">
    <property type="entry name" value="NAD(P)-binding Rossmann-like Domain"/>
    <property type="match status" value="1"/>
</dbReference>
<dbReference type="AlphaFoldDB" id="A0AAV7JGC5"/>
<comment type="function">
    <text evidence="5">Regulatory subunit of S-adenosylmethionine synthetase 2, an enzyme that catalyzes the formation of S-adenosylmethionine from methionine and ATP. Regulates MAT2A catalytic activity by changing its kinetic properties, increasing its affinity for L-methionine. Can bind NADP (in vitro).</text>
</comment>
<organism evidence="8 9">
    <name type="scientific">Oopsacas minuta</name>
    <dbReference type="NCBI Taxonomy" id="111878"/>
    <lineage>
        <taxon>Eukaryota</taxon>
        <taxon>Metazoa</taxon>
        <taxon>Porifera</taxon>
        <taxon>Hexactinellida</taxon>
        <taxon>Hexasterophora</taxon>
        <taxon>Lyssacinosida</taxon>
        <taxon>Leucopsacidae</taxon>
        <taxon>Oopsacas</taxon>
    </lineage>
</organism>
<comment type="pathway">
    <text evidence="1">Amino-acid biosynthesis; S-adenosyl-L-methionine biosynthesis; S-adenosyl-L-methionine from L-methionine: step 1/1.</text>
</comment>